<gene>
    <name evidence="3" type="ORF">SDC9_153438</name>
</gene>
<dbReference type="InterPro" id="IPR001342">
    <property type="entry name" value="HDH_cat"/>
</dbReference>
<dbReference type="EMBL" id="VSSQ01052074">
    <property type="protein sequence ID" value="MPN06182.1"/>
    <property type="molecule type" value="Genomic_DNA"/>
</dbReference>
<dbReference type="GO" id="GO:0004412">
    <property type="term" value="F:homoserine dehydrogenase activity"/>
    <property type="evidence" value="ECO:0007669"/>
    <property type="project" value="TreeGrafter"/>
</dbReference>
<evidence type="ECO:0000259" key="2">
    <source>
        <dbReference type="Pfam" id="PF00742"/>
    </source>
</evidence>
<name>A0A645EY57_9ZZZZ</name>
<comment type="caution">
    <text evidence="3">The sequence shown here is derived from an EMBL/GenBank/DDBJ whole genome shotgun (WGS) entry which is preliminary data.</text>
</comment>
<organism evidence="3">
    <name type="scientific">bioreactor metagenome</name>
    <dbReference type="NCBI Taxonomy" id="1076179"/>
    <lineage>
        <taxon>unclassified sequences</taxon>
        <taxon>metagenomes</taxon>
        <taxon>ecological metagenomes</taxon>
    </lineage>
</organism>
<dbReference type="PANTHER" id="PTHR43331">
    <property type="entry name" value="HOMOSERINE DEHYDROGENASE"/>
    <property type="match status" value="1"/>
</dbReference>
<dbReference type="Gene3D" id="3.30.360.10">
    <property type="entry name" value="Dihydrodipicolinate Reductase, domain 2"/>
    <property type="match status" value="1"/>
</dbReference>
<dbReference type="SUPFAM" id="SSF55347">
    <property type="entry name" value="Glyceraldehyde-3-phosphate dehydrogenase-like, C-terminal domain"/>
    <property type="match status" value="1"/>
</dbReference>
<evidence type="ECO:0000256" key="1">
    <source>
        <dbReference type="ARBA" id="ARBA00023002"/>
    </source>
</evidence>
<protein>
    <recommendedName>
        <fullName evidence="2">Homoserine dehydrogenase catalytic domain-containing protein</fullName>
    </recommendedName>
</protein>
<dbReference type="GO" id="GO:0009088">
    <property type="term" value="P:threonine biosynthetic process"/>
    <property type="evidence" value="ECO:0007669"/>
    <property type="project" value="TreeGrafter"/>
</dbReference>
<accession>A0A645EY57</accession>
<dbReference type="PANTHER" id="PTHR43331:SF1">
    <property type="entry name" value="HOMOSERINE DEHYDROGENASE"/>
    <property type="match status" value="1"/>
</dbReference>
<evidence type="ECO:0000313" key="3">
    <source>
        <dbReference type="EMBL" id="MPN06182.1"/>
    </source>
</evidence>
<keyword evidence="1" id="KW-0560">Oxidoreductase</keyword>
<sequence>MSSLAFGKHIDPNKIHTEGITNISLSDVEYAKADNRAIKLLGRSEIFEDGRVFAMVSPCMIQNTNQLANVEDVYNGILVAGDSLGEVMFYGRGAGKLPTASAVVADVIDAVKHLQRRLWFYWGPEQENCMMDYRDVETRFYLRFSCTDKAMAMELTSGYFGYCHDIRLNVPNEVAFITPLKEEGQLLLQLEEYQKKECITSLSSKIRVIE</sequence>
<dbReference type="AlphaFoldDB" id="A0A645EY57"/>
<dbReference type="Pfam" id="PF00742">
    <property type="entry name" value="Homoserine_dh"/>
    <property type="match status" value="1"/>
</dbReference>
<reference evidence="3" key="1">
    <citation type="submission" date="2019-08" db="EMBL/GenBank/DDBJ databases">
        <authorList>
            <person name="Kucharzyk K."/>
            <person name="Murdoch R.W."/>
            <person name="Higgins S."/>
            <person name="Loffler F."/>
        </authorList>
    </citation>
    <scope>NUCLEOTIDE SEQUENCE</scope>
</reference>
<feature type="domain" description="Homoserine dehydrogenase catalytic" evidence="2">
    <location>
        <begin position="2"/>
        <end position="108"/>
    </location>
</feature>
<proteinExistence type="predicted"/>